<evidence type="ECO:0000313" key="11">
    <source>
        <dbReference type="Proteomes" id="UP001166784"/>
    </source>
</evidence>
<name>A0ABS9T5K7_9ACTN</name>
<feature type="transmembrane region" description="Helical" evidence="8">
    <location>
        <begin position="95"/>
        <end position="114"/>
    </location>
</feature>
<keyword evidence="11" id="KW-1185">Reference proteome</keyword>
<feature type="transmembrane region" description="Helical" evidence="8">
    <location>
        <begin position="337"/>
        <end position="355"/>
    </location>
</feature>
<dbReference type="InterPro" id="IPR050814">
    <property type="entry name" value="Myo-inositol_Transporter"/>
</dbReference>
<comment type="subcellular location">
    <subcellularLocation>
        <location evidence="1">Cell membrane</location>
        <topology evidence="1">Multi-pass membrane protein</topology>
    </subcellularLocation>
</comment>
<feature type="transmembrane region" description="Helical" evidence="8">
    <location>
        <begin position="120"/>
        <end position="142"/>
    </location>
</feature>
<keyword evidence="4 8" id="KW-0812">Transmembrane</keyword>
<evidence type="ECO:0000259" key="9">
    <source>
        <dbReference type="PROSITE" id="PS50850"/>
    </source>
</evidence>
<evidence type="ECO:0000256" key="4">
    <source>
        <dbReference type="ARBA" id="ARBA00022692"/>
    </source>
</evidence>
<dbReference type="PROSITE" id="PS00217">
    <property type="entry name" value="SUGAR_TRANSPORT_2"/>
    <property type="match status" value="1"/>
</dbReference>
<keyword evidence="6 8" id="KW-0472">Membrane</keyword>
<dbReference type="PANTHER" id="PTHR48020">
    <property type="entry name" value="PROTON MYO-INOSITOL COTRANSPORTER"/>
    <property type="match status" value="1"/>
</dbReference>
<dbReference type="InterPro" id="IPR005829">
    <property type="entry name" value="Sugar_transporter_CS"/>
</dbReference>
<feature type="transmembrane region" description="Helical" evidence="8">
    <location>
        <begin position="31"/>
        <end position="54"/>
    </location>
</feature>
<evidence type="ECO:0000256" key="7">
    <source>
        <dbReference type="SAM" id="MobiDB-lite"/>
    </source>
</evidence>
<evidence type="ECO:0000256" key="6">
    <source>
        <dbReference type="ARBA" id="ARBA00023136"/>
    </source>
</evidence>
<feature type="transmembrane region" description="Helical" evidence="8">
    <location>
        <begin position="398"/>
        <end position="418"/>
    </location>
</feature>
<gene>
    <name evidence="10" type="ORF">MMA15_26065</name>
</gene>
<reference evidence="10" key="1">
    <citation type="submission" date="2022-03" db="EMBL/GenBank/DDBJ databases">
        <authorList>
            <person name="Santos J.D.N."/>
            <person name="Kallscheuer N."/>
            <person name="Jogler C."/>
            <person name="Lage O.M."/>
        </authorList>
    </citation>
    <scope>NUCLEOTIDE SEQUENCE</scope>
    <source>
        <strain evidence="10">M600PL45_2</strain>
    </source>
</reference>
<evidence type="ECO:0000256" key="1">
    <source>
        <dbReference type="ARBA" id="ARBA00004651"/>
    </source>
</evidence>
<dbReference type="Proteomes" id="UP001166784">
    <property type="component" value="Unassembled WGS sequence"/>
</dbReference>
<evidence type="ECO:0000256" key="5">
    <source>
        <dbReference type="ARBA" id="ARBA00022989"/>
    </source>
</evidence>
<organism evidence="10 11">
    <name type="scientific">Streptomyces marispadix</name>
    <dbReference type="NCBI Taxonomy" id="2922868"/>
    <lineage>
        <taxon>Bacteria</taxon>
        <taxon>Bacillati</taxon>
        <taxon>Actinomycetota</taxon>
        <taxon>Actinomycetes</taxon>
        <taxon>Kitasatosporales</taxon>
        <taxon>Streptomycetaceae</taxon>
        <taxon>Streptomyces</taxon>
    </lineage>
</organism>
<feature type="transmembrane region" description="Helical" evidence="8">
    <location>
        <begin position="282"/>
        <end position="301"/>
    </location>
</feature>
<dbReference type="RefSeq" id="WP_241062604.1">
    <property type="nucleotide sequence ID" value="NZ_JAKWJU010000002.1"/>
</dbReference>
<keyword evidence="5 8" id="KW-1133">Transmembrane helix</keyword>
<comment type="caution">
    <text evidence="10">The sequence shown here is derived from an EMBL/GenBank/DDBJ whole genome shotgun (WGS) entry which is preliminary data.</text>
</comment>
<feature type="domain" description="Major facilitator superfamily (MFS) profile" evidence="9">
    <location>
        <begin position="30"/>
        <end position="449"/>
    </location>
</feature>
<proteinExistence type="inferred from homology"/>
<feature type="region of interest" description="Disordered" evidence="7">
    <location>
        <begin position="457"/>
        <end position="477"/>
    </location>
</feature>
<feature type="compositionally biased region" description="Gly residues" evidence="7">
    <location>
        <begin position="462"/>
        <end position="477"/>
    </location>
</feature>
<evidence type="ECO:0000256" key="2">
    <source>
        <dbReference type="ARBA" id="ARBA00010992"/>
    </source>
</evidence>
<dbReference type="InterPro" id="IPR020846">
    <property type="entry name" value="MFS_dom"/>
</dbReference>
<evidence type="ECO:0000256" key="3">
    <source>
        <dbReference type="ARBA" id="ARBA00022448"/>
    </source>
</evidence>
<feature type="transmembrane region" description="Helical" evidence="8">
    <location>
        <begin position="66"/>
        <end position="88"/>
    </location>
</feature>
<feature type="transmembrane region" description="Helical" evidence="8">
    <location>
        <begin position="361"/>
        <end position="386"/>
    </location>
</feature>
<dbReference type="PANTHER" id="PTHR48020:SF12">
    <property type="entry name" value="PROTON MYO-INOSITOL COTRANSPORTER"/>
    <property type="match status" value="1"/>
</dbReference>
<dbReference type="InterPro" id="IPR036259">
    <property type="entry name" value="MFS_trans_sf"/>
</dbReference>
<keyword evidence="3" id="KW-0813">Transport</keyword>
<dbReference type="Gene3D" id="1.20.1250.20">
    <property type="entry name" value="MFS general substrate transporter like domains"/>
    <property type="match status" value="1"/>
</dbReference>
<dbReference type="EMBL" id="JAKWJU010000002">
    <property type="protein sequence ID" value="MCH6163738.1"/>
    <property type="molecule type" value="Genomic_DNA"/>
</dbReference>
<feature type="transmembrane region" description="Helical" evidence="8">
    <location>
        <begin position="162"/>
        <end position="179"/>
    </location>
</feature>
<sequence>MTAQADVRNLSDVAARHVLARHGTDTGRRTGWLMISTILIEAWDLYAISFLLLFVKEDLHPSASMLGLASAAVQLGALIGAVCGGWFADRFGRRKVFITTMVLFVILALAQAFATSMWELVIIRFLLGLPLGSDISTGYTYIMETMPKGKREVMGNRWQGMFGLGEIAAIAVITVMYLSGMDHSLLWRVGLALGAVPALVLLIGRLDVPDTALWLIQRGKFKQAKAVAKKMFDDDLPMLPDEDFTMERPRTRDFLAGIRGDPVRRRASVFAWISNAMQGAEFAAFAFYLPVILVLTGVSGIGATNFITGGIYVIATVSGFVAPVVTPKLGHRGVARWGFGMSFLSLLLAALFLHLDWKPLVPLAAAGLMWGHYWAASNGMTIASMVAPSRYKATASGFGYIFVKLAAFVTIFFFPVLFEELGVPLATVIVSVLSLTGYLAATYVLPEVYGYVEQEDEAAGDPAGGSTGADAGGGMGAGTVDAAAGRAGAAKSRAEEGP</sequence>
<comment type="similarity">
    <text evidence="2">Belongs to the major facilitator superfamily. Sugar transporter (TC 2.A.1.1) family.</text>
</comment>
<feature type="transmembrane region" description="Helical" evidence="8">
    <location>
        <begin position="185"/>
        <end position="204"/>
    </location>
</feature>
<evidence type="ECO:0000256" key="8">
    <source>
        <dbReference type="SAM" id="Phobius"/>
    </source>
</evidence>
<dbReference type="PROSITE" id="PS50850">
    <property type="entry name" value="MFS"/>
    <property type="match status" value="1"/>
</dbReference>
<feature type="transmembrane region" description="Helical" evidence="8">
    <location>
        <begin position="307"/>
        <end position="325"/>
    </location>
</feature>
<feature type="transmembrane region" description="Helical" evidence="8">
    <location>
        <begin position="424"/>
        <end position="445"/>
    </location>
</feature>
<evidence type="ECO:0000313" key="10">
    <source>
        <dbReference type="EMBL" id="MCH6163738.1"/>
    </source>
</evidence>
<reference evidence="10" key="2">
    <citation type="journal article" date="2023" name="Int. J. Syst. Evol. Microbiol.">
        <title>Streptomyces marispadix sp. nov., isolated from marine beach sediment of the Northern Coast of Portugal.</title>
        <authorList>
            <person name="dos Santos J.D.N."/>
            <person name="Vitorino I.R."/>
            <person name="Kallscheuer N."/>
            <person name="Srivastava A."/>
            <person name="Krautwurst S."/>
            <person name="Marz M."/>
            <person name="Jogler C."/>
            <person name="Lobo Da Cunha A."/>
            <person name="Catita J."/>
            <person name="Goncalves H."/>
            <person name="Gonzalez I."/>
            <person name="Reyes F."/>
            <person name="Lage O.M."/>
        </authorList>
    </citation>
    <scope>NUCLEOTIDE SEQUENCE</scope>
    <source>
        <strain evidence="10">M600PL45_2</strain>
    </source>
</reference>
<accession>A0ABS9T5K7</accession>
<dbReference type="Pfam" id="PF00083">
    <property type="entry name" value="Sugar_tr"/>
    <property type="match status" value="1"/>
</dbReference>
<dbReference type="InterPro" id="IPR005828">
    <property type="entry name" value="MFS_sugar_transport-like"/>
</dbReference>
<dbReference type="SUPFAM" id="SSF103473">
    <property type="entry name" value="MFS general substrate transporter"/>
    <property type="match status" value="1"/>
</dbReference>
<dbReference type="PROSITE" id="PS00216">
    <property type="entry name" value="SUGAR_TRANSPORT_1"/>
    <property type="match status" value="1"/>
</dbReference>
<protein>
    <submittedName>
        <fullName evidence="10">MFS transporter</fullName>
    </submittedName>
</protein>